<feature type="non-terminal residue" evidence="2">
    <location>
        <position position="1"/>
    </location>
</feature>
<dbReference type="InterPro" id="IPR052160">
    <property type="entry name" value="Gypsy_RT_Integrase-like"/>
</dbReference>
<dbReference type="EMBL" id="QJKJ01004287">
    <property type="protein sequence ID" value="RDX94773.1"/>
    <property type="molecule type" value="Genomic_DNA"/>
</dbReference>
<dbReference type="Proteomes" id="UP000257109">
    <property type="component" value="Unassembled WGS sequence"/>
</dbReference>
<dbReference type="SUPFAM" id="SSF56672">
    <property type="entry name" value="DNA/RNA polymerases"/>
    <property type="match status" value="1"/>
</dbReference>
<dbReference type="OrthoDB" id="10055717at2759"/>
<dbReference type="GO" id="GO:0015074">
    <property type="term" value="P:DNA integration"/>
    <property type="evidence" value="ECO:0007669"/>
    <property type="project" value="InterPro"/>
</dbReference>
<protein>
    <submittedName>
        <fullName evidence="2">Gag-pol</fullName>
    </submittedName>
</protein>
<feature type="domain" description="Integrase catalytic" evidence="1">
    <location>
        <begin position="263"/>
        <end position="417"/>
    </location>
</feature>
<dbReference type="InterPro" id="IPR001584">
    <property type="entry name" value="Integrase_cat-core"/>
</dbReference>
<gene>
    <name evidence="2" type="primary">gag-pol</name>
    <name evidence="2" type="ORF">CR513_22807</name>
</gene>
<dbReference type="Gene3D" id="1.10.340.70">
    <property type="match status" value="1"/>
</dbReference>
<evidence type="ECO:0000313" key="2">
    <source>
        <dbReference type="EMBL" id="RDX94773.1"/>
    </source>
</evidence>
<name>A0A371GWG8_MUCPR</name>
<dbReference type="Pfam" id="PF17921">
    <property type="entry name" value="Integrase_H2C2"/>
    <property type="match status" value="1"/>
</dbReference>
<dbReference type="InterPro" id="IPR012337">
    <property type="entry name" value="RNaseH-like_sf"/>
</dbReference>
<organism evidence="2 3">
    <name type="scientific">Mucuna pruriens</name>
    <name type="common">Velvet bean</name>
    <name type="synonym">Dolichos pruriens</name>
    <dbReference type="NCBI Taxonomy" id="157652"/>
    <lineage>
        <taxon>Eukaryota</taxon>
        <taxon>Viridiplantae</taxon>
        <taxon>Streptophyta</taxon>
        <taxon>Embryophyta</taxon>
        <taxon>Tracheophyta</taxon>
        <taxon>Spermatophyta</taxon>
        <taxon>Magnoliopsida</taxon>
        <taxon>eudicotyledons</taxon>
        <taxon>Gunneridae</taxon>
        <taxon>Pentapetalae</taxon>
        <taxon>rosids</taxon>
        <taxon>fabids</taxon>
        <taxon>Fabales</taxon>
        <taxon>Fabaceae</taxon>
        <taxon>Papilionoideae</taxon>
        <taxon>50 kb inversion clade</taxon>
        <taxon>NPAAA clade</taxon>
        <taxon>indigoferoid/millettioid clade</taxon>
        <taxon>Phaseoleae</taxon>
        <taxon>Mucuna</taxon>
    </lineage>
</organism>
<dbReference type="GO" id="GO:0003676">
    <property type="term" value="F:nucleic acid binding"/>
    <property type="evidence" value="ECO:0007669"/>
    <property type="project" value="InterPro"/>
</dbReference>
<comment type="caution">
    <text evidence="2">The sequence shown here is derived from an EMBL/GenBank/DDBJ whole genome shotgun (WGS) entry which is preliminary data.</text>
</comment>
<reference evidence="2" key="1">
    <citation type="submission" date="2018-05" db="EMBL/GenBank/DDBJ databases">
        <title>Draft genome of Mucuna pruriens seed.</title>
        <authorList>
            <person name="Nnadi N.E."/>
            <person name="Vos R."/>
            <person name="Hasami M.H."/>
            <person name="Devisetty U.K."/>
            <person name="Aguiy J.C."/>
        </authorList>
    </citation>
    <scope>NUCLEOTIDE SEQUENCE [LARGE SCALE GENOMIC DNA]</scope>
    <source>
        <strain evidence="2">JCA_2017</strain>
    </source>
</reference>
<sequence>MKEEAFPIRQHQRRLNPTILDVIKKEVTKLLAARMYPRTFPELKTWLTSVLILQALNWEHPFKLMCDASNSTLGAVLGQRAGVSKQAHTNSIVASSQEFDIRIRDKKGVENLVVDHLSQINKESDPMSIRDEFLDEQLLQLNKITPWFVNICNFIVASQFPLEASQLYKEKLKSDAKYYIWDDPYLWRLYNDQVIRRCILDSKIKSTLQFCHAASRGGHYGKTQTARKVLDCGFYWPIIFKDAHQFVSTCEQCQRVGMAISRRREMPQQPILFCEVLILWGHSQSPYILLAVDYVGAIATKINDAKVVVDFLKFNIFCWFGVPKALISDQGSHFCNRFMSSLLDKYGVVHRITTAYHLETNGQAEVVNREIKKTLQTMANPNRKDWSQLVEDALWAHKTTYQTPLGMSPYRIVFGKARHLPVELEHRAY</sequence>
<accession>A0A371GWG8</accession>
<evidence type="ECO:0000313" key="3">
    <source>
        <dbReference type="Proteomes" id="UP000257109"/>
    </source>
</evidence>
<keyword evidence="3" id="KW-1185">Reference proteome</keyword>
<dbReference type="SUPFAM" id="SSF53098">
    <property type="entry name" value="Ribonuclease H-like"/>
    <property type="match status" value="1"/>
</dbReference>
<dbReference type="Gene3D" id="3.30.420.10">
    <property type="entry name" value="Ribonuclease H-like superfamily/Ribonuclease H"/>
    <property type="match status" value="1"/>
</dbReference>
<evidence type="ECO:0000259" key="1">
    <source>
        <dbReference type="PROSITE" id="PS50994"/>
    </source>
</evidence>
<dbReference type="PROSITE" id="PS50994">
    <property type="entry name" value="INTEGRASE"/>
    <property type="match status" value="1"/>
</dbReference>
<dbReference type="PANTHER" id="PTHR47266">
    <property type="entry name" value="ENDONUCLEASE-RELATED"/>
    <property type="match status" value="1"/>
</dbReference>
<dbReference type="InterPro" id="IPR036397">
    <property type="entry name" value="RNaseH_sf"/>
</dbReference>
<dbReference type="InterPro" id="IPR041588">
    <property type="entry name" value="Integrase_H2C2"/>
</dbReference>
<proteinExistence type="predicted"/>
<dbReference type="InterPro" id="IPR043502">
    <property type="entry name" value="DNA/RNA_pol_sf"/>
</dbReference>
<dbReference type="AlphaFoldDB" id="A0A371GWG8"/>